<keyword evidence="3" id="KW-0732">Signal</keyword>
<dbReference type="GO" id="GO:0009279">
    <property type="term" value="C:cell outer membrane"/>
    <property type="evidence" value="ECO:0007669"/>
    <property type="project" value="UniProtKB-SubCell"/>
</dbReference>
<gene>
    <name evidence="9" type="ORF">C7448_102178</name>
</gene>
<dbReference type="EMBL" id="QUNS01000002">
    <property type="protein sequence ID" value="REH54655.1"/>
    <property type="molecule type" value="Genomic_DNA"/>
</dbReference>
<keyword evidence="10" id="KW-1185">Reference proteome</keyword>
<feature type="domain" description="SusD-like N-terminal" evidence="8">
    <location>
        <begin position="99"/>
        <end position="221"/>
    </location>
</feature>
<evidence type="ECO:0000256" key="3">
    <source>
        <dbReference type="ARBA" id="ARBA00022729"/>
    </source>
</evidence>
<dbReference type="SUPFAM" id="SSF48452">
    <property type="entry name" value="TPR-like"/>
    <property type="match status" value="1"/>
</dbReference>
<feature type="region of interest" description="Disordered" evidence="6">
    <location>
        <begin position="353"/>
        <end position="375"/>
    </location>
</feature>
<feature type="domain" description="RagB/SusD" evidence="7">
    <location>
        <begin position="321"/>
        <end position="550"/>
    </location>
</feature>
<evidence type="ECO:0000256" key="1">
    <source>
        <dbReference type="ARBA" id="ARBA00004442"/>
    </source>
</evidence>
<evidence type="ECO:0000256" key="5">
    <source>
        <dbReference type="ARBA" id="ARBA00023237"/>
    </source>
</evidence>
<dbReference type="Pfam" id="PF14322">
    <property type="entry name" value="SusD-like_3"/>
    <property type="match status" value="1"/>
</dbReference>
<dbReference type="Pfam" id="PF07980">
    <property type="entry name" value="SusD_RagB"/>
    <property type="match status" value="1"/>
</dbReference>
<proteinExistence type="inferred from homology"/>
<evidence type="ECO:0000259" key="7">
    <source>
        <dbReference type="Pfam" id="PF07980"/>
    </source>
</evidence>
<evidence type="ECO:0000256" key="2">
    <source>
        <dbReference type="ARBA" id="ARBA00006275"/>
    </source>
</evidence>
<evidence type="ECO:0000259" key="8">
    <source>
        <dbReference type="Pfam" id="PF14322"/>
    </source>
</evidence>
<evidence type="ECO:0000313" key="10">
    <source>
        <dbReference type="Proteomes" id="UP000256884"/>
    </source>
</evidence>
<dbReference type="Proteomes" id="UP000256884">
    <property type="component" value="Unassembled WGS sequence"/>
</dbReference>
<evidence type="ECO:0000313" key="9">
    <source>
        <dbReference type="EMBL" id="REH54655.1"/>
    </source>
</evidence>
<accession>A0A3E0I931</accession>
<comment type="caution">
    <text evidence="9">The sequence shown here is derived from an EMBL/GenBank/DDBJ whole genome shotgun (WGS) entry which is preliminary data.</text>
</comment>
<dbReference type="InterPro" id="IPR011990">
    <property type="entry name" value="TPR-like_helical_dom_sf"/>
</dbReference>
<keyword evidence="5" id="KW-0998">Cell outer membrane</keyword>
<sequence>MMINKLKYILLGAIVLTMVSCKEDYIERTPTDAISAADALANEGNMQLVLNGIHRGLFSQSQTIFPGGDSDRSGNHYWIPLGDNLSGGLIHSANANNLRWRTEMQWNSHTVQTSLTNELLWYHRYNIILHANLLINGINEGNLTETSKLNSILGQAYTYRAYAYLSLIQHYAKGYLIGNPSTDPGVPLLFSSESPFTSQPRSTVEEIYVQIGDDLEEAIKAFEKGTPRPSGGPEVKSQLNIDVAYGLKARWALSKGDWQTAADGAAAARQNYPLMNESEWKEGFNTNDLSEVIWGSNVIQTETVFFRSYFYLASNTFNGAQIRNNPKIADRRLIDAIPDTDYRKDVFIIDAPNTNSSASNNQGGLHPDTGLPKDPNYATDLDAYNTRRAEINAEHGITNSFNQHPYMHFKLKNKSPGSTDPDDIIYMRASEMYLIEAEAKAMMNDITGAQNALKPLGEERDSAYDVTVYNTQESLMDHIKFQRGVELWGEGFGYTDKIRWDEGIDHGADGGSGASAVLYQGAYQIEKPSLNDDWIFKIPQAEINANPNITPSDQN</sequence>
<reference evidence="9 10" key="1">
    <citation type="submission" date="2018-08" db="EMBL/GenBank/DDBJ databases">
        <title>Genomic Encyclopedia of Type Strains, Phase IV (KMG-IV): sequencing the most valuable type-strain genomes for metagenomic binning, comparative biology and taxonomic classification.</title>
        <authorList>
            <person name="Goeker M."/>
        </authorList>
    </citation>
    <scope>NUCLEOTIDE SEQUENCE [LARGE SCALE GENOMIC DNA]</scope>
    <source>
        <strain evidence="9 10">DSM 18841</strain>
    </source>
</reference>
<dbReference type="Gene3D" id="1.25.40.390">
    <property type="match status" value="1"/>
</dbReference>
<comment type="similarity">
    <text evidence="2">Belongs to the SusD family.</text>
</comment>
<organism evidence="9 10">
    <name type="scientific">Tenacibaculum gallaicum</name>
    <dbReference type="NCBI Taxonomy" id="561505"/>
    <lineage>
        <taxon>Bacteria</taxon>
        <taxon>Pseudomonadati</taxon>
        <taxon>Bacteroidota</taxon>
        <taxon>Flavobacteriia</taxon>
        <taxon>Flavobacteriales</taxon>
        <taxon>Flavobacteriaceae</taxon>
        <taxon>Tenacibaculum</taxon>
    </lineage>
</organism>
<comment type="subcellular location">
    <subcellularLocation>
        <location evidence="1">Cell outer membrane</location>
    </subcellularLocation>
</comment>
<dbReference type="InterPro" id="IPR012944">
    <property type="entry name" value="SusD_RagB_dom"/>
</dbReference>
<dbReference type="PROSITE" id="PS51257">
    <property type="entry name" value="PROKAR_LIPOPROTEIN"/>
    <property type="match status" value="1"/>
</dbReference>
<keyword evidence="4" id="KW-0472">Membrane</keyword>
<dbReference type="AlphaFoldDB" id="A0A3E0I931"/>
<dbReference type="InterPro" id="IPR033985">
    <property type="entry name" value="SusD-like_N"/>
</dbReference>
<protein>
    <submittedName>
        <fullName evidence="9">SusD-like starch-binding protein associating with outer membrane</fullName>
    </submittedName>
</protein>
<name>A0A3E0I931_9FLAO</name>
<evidence type="ECO:0000256" key="4">
    <source>
        <dbReference type="ARBA" id="ARBA00023136"/>
    </source>
</evidence>
<feature type="compositionally biased region" description="Polar residues" evidence="6">
    <location>
        <begin position="353"/>
        <end position="363"/>
    </location>
</feature>
<evidence type="ECO:0000256" key="6">
    <source>
        <dbReference type="SAM" id="MobiDB-lite"/>
    </source>
</evidence>